<organism evidence="1 2">
    <name type="scientific">Candidatus Uhrbacteria bacterium GW2011_GWA2_52_8d</name>
    <dbReference type="NCBI Taxonomy" id="1618979"/>
    <lineage>
        <taxon>Bacteria</taxon>
        <taxon>Candidatus Uhriibacteriota</taxon>
    </lineage>
</organism>
<sequence>MSTATVAVPYPIWRTITEVVTFIGRLPTMPRSMKLNLPDGEIVGETFKRISVDLWSDGIYVRIFGASAITVYGVHSEPCAVRFRFASADEGVRFWEELRARERMKRERQAGGITTGPEADGRVDHCITSGLVRPWIRQNCEEGVEIILCLEG</sequence>
<comment type="caution">
    <text evidence="1">The sequence shown here is derived from an EMBL/GenBank/DDBJ whole genome shotgun (WGS) entry which is preliminary data.</text>
</comment>
<evidence type="ECO:0000313" key="2">
    <source>
        <dbReference type="Proteomes" id="UP000034054"/>
    </source>
</evidence>
<dbReference type="EMBL" id="LCRH01000048">
    <property type="protein sequence ID" value="KKW31865.1"/>
    <property type="molecule type" value="Genomic_DNA"/>
</dbReference>
<dbReference type="Proteomes" id="UP000034054">
    <property type="component" value="Unassembled WGS sequence"/>
</dbReference>
<reference evidence="1 2" key="1">
    <citation type="journal article" date="2015" name="Nature">
        <title>rRNA introns, odd ribosomes, and small enigmatic genomes across a large radiation of phyla.</title>
        <authorList>
            <person name="Brown C.T."/>
            <person name="Hug L.A."/>
            <person name="Thomas B.C."/>
            <person name="Sharon I."/>
            <person name="Castelle C.J."/>
            <person name="Singh A."/>
            <person name="Wilkins M.J."/>
            <person name="Williams K.H."/>
            <person name="Banfield J.F."/>
        </authorList>
    </citation>
    <scope>NUCLEOTIDE SEQUENCE [LARGE SCALE GENOMIC DNA]</scope>
</reference>
<name>A0A0G1XLX0_9BACT</name>
<evidence type="ECO:0000313" key="1">
    <source>
        <dbReference type="EMBL" id="KKW31865.1"/>
    </source>
</evidence>
<gene>
    <name evidence="1" type="ORF">UY76_C0048G0003</name>
</gene>
<protein>
    <submittedName>
        <fullName evidence="1">Uncharacterized protein</fullName>
    </submittedName>
</protein>
<proteinExistence type="predicted"/>
<dbReference type="AlphaFoldDB" id="A0A0G1XLX0"/>
<accession>A0A0G1XLX0</accession>